<dbReference type="AlphaFoldDB" id="A0A813JWH2"/>
<proteinExistence type="predicted"/>
<name>A0A813JWH2_POLGL</name>
<evidence type="ECO:0000313" key="2">
    <source>
        <dbReference type="Proteomes" id="UP000626109"/>
    </source>
</evidence>
<comment type="caution">
    <text evidence="1">The sequence shown here is derived from an EMBL/GenBank/DDBJ whole genome shotgun (WGS) entry which is preliminary data.</text>
</comment>
<gene>
    <name evidence="1" type="ORF">PGLA2088_LOCUS24016</name>
</gene>
<dbReference type="Proteomes" id="UP000626109">
    <property type="component" value="Unassembled WGS sequence"/>
</dbReference>
<accession>A0A813JWH2</accession>
<sequence>MQGQPFKIFEKWQLEKEQAIPLMTYRDWEGDECIFNKTSLKDALTGTSRETIWFQVHLSWADLIENSNKSSVSFRIFTKVTTVSRLATDIPEPV</sequence>
<organism evidence="1 2">
    <name type="scientific">Polarella glacialis</name>
    <name type="common">Dinoflagellate</name>
    <dbReference type="NCBI Taxonomy" id="89957"/>
    <lineage>
        <taxon>Eukaryota</taxon>
        <taxon>Sar</taxon>
        <taxon>Alveolata</taxon>
        <taxon>Dinophyceae</taxon>
        <taxon>Suessiales</taxon>
        <taxon>Suessiaceae</taxon>
        <taxon>Polarella</taxon>
    </lineage>
</organism>
<reference evidence="1" key="1">
    <citation type="submission" date="2021-02" db="EMBL/GenBank/DDBJ databases">
        <authorList>
            <person name="Dougan E. K."/>
            <person name="Rhodes N."/>
            <person name="Thang M."/>
            <person name="Chan C."/>
        </authorList>
    </citation>
    <scope>NUCLEOTIDE SEQUENCE</scope>
</reference>
<protein>
    <submittedName>
        <fullName evidence="1">Uncharacterized protein</fullName>
    </submittedName>
</protein>
<dbReference type="EMBL" id="CAJNNW010026335">
    <property type="protein sequence ID" value="CAE8684586.1"/>
    <property type="molecule type" value="Genomic_DNA"/>
</dbReference>
<evidence type="ECO:0000313" key="1">
    <source>
        <dbReference type="EMBL" id="CAE8684586.1"/>
    </source>
</evidence>